<dbReference type="GO" id="GO:0050660">
    <property type="term" value="F:flavin adenine dinucleotide binding"/>
    <property type="evidence" value="ECO:0007669"/>
    <property type="project" value="TreeGrafter"/>
</dbReference>
<keyword evidence="2" id="KW-0288">FMN</keyword>
<dbReference type="SUPFAM" id="SSF52218">
    <property type="entry name" value="Flavoproteins"/>
    <property type="match status" value="1"/>
</dbReference>
<dbReference type="GO" id="GO:0009086">
    <property type="term" value="P:methionine biosynthetic process"/>
    <property type="evidence" value="ECO:0007669"/>
    <property type="project" value="TreeGrafter"/>
</dbReference>
<dbReference type="GO" id="GO:0050667">
    <property type="term" value="P:homocysteine metabolic process"/>
    <property type="evidence" value="ECO:0007669"/>
    <property type="project" value="TreeGrafter"/>
</dbReference>
<evidence type="ECO:0000256" key="2">
    <source>
        <dbReference type="ARBA" id="ARBA00022643"/>
    </source>
</evidence>
<dbReference type="PANTHER" id="PTHR19384:SF84">
    <property type="entry name" value="METHIONINE SYNTHASE REDUCTASE"/>
    <property type="match status" value="1"/>
</dbReference>
<evidence type="ECO:0000259" key="4">
    <source>
        <dbReference type="PROSITE" id="PS50902"/>
    </source>
</evidence>
<dbReference type="OrthoDB" id="9816402at2"/>
<dbReference type="InterPro" id="IPR029039">
    <property type="entry name" value="Flavoprotein-like_sf"/>
</dbReference>
<keyword evidence="1" id="KW-0285">Flavoprotein</keyword>
<dbReference type="KEGG" id="rhy:RD110_15880"/>
<dbReference type="InterPro" id="IPR008254">
    <property type="entry name" value="Flavodoxin/NO_synth"/>
</dbReference>
<dbReference type="PANTHER" id="PTHR19384">
    <property type="entry name" value="NITRIC OXIDE SYNTHASE-RELATED"/>
    <property type="match status" value="1"/>
</dbReference>
<sequence length="157" mass="16394">MKLAILVGSMTGTATSVAQAIQMDCADLVDDIDVTPMDGLGPDVFDAAAEGTLYLVCTSTFGSGDVPDNAQAFYDALDAEPRYLGHVPYGVVALGDASYGETFAGGGRRFDARLQDLGARRIGEICVIDALSDTPPETAAIAWCRAWLAQAAALMAR</sequence>
<name>A0A1P8JXL5_9BURK</name>
<dbReference type="Gene3D" id="3.40.50.360">
    <property type="match status" value="1"/>
</dbReference>
<dbReference type="GO" id="GO:0010181">
    <property type="term" value="F:FMN binding"/>
    <property type="evidence" value="ECO:0007669"/>
    <property type="project" value="InterPro"/>
</dbReference>
<dbReference type="GO" id="GO:0005829">
    <property type="term" value="C:cytosol"/>
    <property type="evidence" value="ECO:0007669"/>
    <property type="project" value="TreeGrafter"/>
</dbReference>
<evidence type="ECO:0000313" key="6">
    <source>
        <dbReference type="Proteomes" id="UP000186609"/>
    </source>
</evidence>
<organism evidence="5 6">
    <name type="scientific">Rhodoferax koreensis</name>
    <dbReference type="NCBI Taxonomy" id="1842727"/>
    <lineage>
        <taxon>Bacteria</taxon>
        <taxon>Pseudomonadati</taxon>
        <taxon>Pseudomonadota</taxon>
        <taxon>Betaproteobacteria</taxon>
        <taxon>Burkholderiales</taxon>
        <taxon>Comamonadaceae</taxon>
        <taxon>Rhodoferax</taxon>
    </lineage>
</organism>
<evidence type="ECO:0000313" key="5">
    <source>
        <dbReference type="EMBL" id="APW38499.1"/>
    </source>
</evidence>
<accession>A0A1P8JXL5</accession>
<gene>
    <name evidence="5" type="ORF">RD110_15880</name>
</gene>
<keyword evidence="3" id="KW-0249">Electron transport</keyword>
<dbReference type="RefSeq" id="WP_076200378.1">
    <property type="nucleotide sequence ID" value="NZ_CP019236.1"/>
</dbReference>
<evidence type="ECO:0000256" key="1">
    <source>
        <dbReference type="ARBA" id="ARBA00022630"/>
    </source>
</evidence>
<dbReference type="PRINTS" id="PR00369">
    <property type="entry name" value="FLAVODOXIN"/>
</dbReference>
<dbReference type="GO" id="GO:0030586">
    <property type="term" value="F:[methionine synthase] reductase (NADPH) activity"/>
    <property type="evidence" value="ECO:0007669"/>
    <property type="project" value="TreeGrafter"/>
</dbReference>
<keyword evidence="6" id="KW-1185">Reference proteome</keyword>
<dbReference type="Pfam" id="PF00258">
    <property type="entry name" value="Flavodoxin_1"/>
    <property type="match status" value="1"/>
</dbReference>
<dbReference type="Proteomes" id="UP000186609">
    <property type="component" value="Chromosome"/>
</dbReference>
<proteinExistence type="predicted"/>
<dbReference type="PROSITE" id="PS50902">
    <property type="entry name" value="FLAVODOXIN_LIKE"/>
    <property type="match status" value="1"/>
</dbReference>
<dbReference type="InterPro" id="IPR001094">
    <property type="entry name" value="Flavdoxin-like"/>
</dbReference>
<protein>
    <submittedName>
        <fullName evidence="5">Nitric oxide synthase</fullName>
    </submittedName>
</protein>
<evidence type="ECO:0000256" key="3">
    <source>
        <dbReference type="ARBA" id="ARBA00022982"/>
    </source>
</evidence>
<reference evidence="5 6" key="1">
    <citation type="submission" date="2017-01" db="EMBL/GenBank/DDBJ databases">
        <authorList>
            <person name="Mah S.A."/>
            <person name="Swanson W.J."/>
            <person name="Moy G.W."/>
            <person name="Vacquier V.D."/>
        </authorList>
    </citation>
    <scope>NUCLEOTIDE SEQUENCE [LARGE SCALE GENOMIC DNA]</scope>
    <source>
        <strain evidence="5 6">DCY110</strain>
    </source>
</reference>
<keyword evidence="3" id="KW-0813">Transport</keyword>
<dbReference type="EMBL" id="CP019236">
    <property type="protein sequence ID" value="APW38499.1"/>
    <property type="molecule type" value="Genomic_DNA"/>
</dbReference>
<dbReference type="AlphaFoldDB" id="A0A1P8JXL5"/>
<feature type="domain" description="Flavodoxin-like" evidence="4">
    <location>
        <begin position="3"/>
        <end position="152"/>
    </location>
</feature>
<dbReference type="STRING" id="1842727.RD110_15880"/>